<dbReference type="RefSeq" id="WP_309152089.1">
    <property type="nucleotide sequence ID" value="NZ_CP133568.1"/>
</dbReference>
<dbReference type="Proteomes" id="UP001229313">
    <property type="component" value="Chromosome"/>
</dbReference>
<protein>
    <submittedName>
        <fullName evidence="1">Phage virion morphogenesis protein</fullName>
    </submittedName>
</protein>
<reference evidence="1 2" key="1">
    <citation type="submission" date="2023-08" db="EMBL/GenBank/DDBJ databases">
        <title>The whole genome sequence of Lysobacter yananisis.</title>
        <authorList>
            <person name="Sun H."/>
        </authorList>
    </citation>
    <scope>NUCLEOTIDE SEQUENCE [LARGE SCALE GENOMIC DNA]</scope>
    <source>
        <strain evidence="1 2">SNNU513</strain>
    </source>
</reference>
<proteinExistence type="predicted"/>
<dbReference type="NCBIfam" id="TIGR01635">
    <property type="entry name" value="tail_comp_S"/>
    <property type="match status" value="1"/>
</dbReference>
<evidence type="ECO:0000313" key="2">
    <source>
        <dbReference type="Proteomes" id="UP001229313"/>
    </source>
</evidence>
<accession>A0ABY9PAA1</accession>
<organism evidence="1 2">
    <name type="scientific">Lysobacter yananisis</name>
    <dbReference type="NCBI Taxonomy" id="1003114"/>
    <lineage>
        <taxon>Bacteria</taxon>
        <taxon>Pseudomonadati</taxon>
        <taxon>Pseudomonadota</taxon>
        <taxon>Gammaproteobacteria</taxon>
        <taxon>Lysobacterales</taxon>
        <taxon>Lysobacteraceae</taxon>
        <taxon>Lysobacter</taxon>
    </lineage>
</organism>
<dbReference type="InterPro" id="IPR006522">
    <property type="entry name" value="Phage_virion_morphogenesis"/>
</dbReference>
<dbReference type="EMBL" id="CP133568">
    <property type="protein sequence ID" value="WMT03313.1"/>
    <property type="molecule type" value="Genomic_DNA"/>
</dbReference>
<evidence type="ECO:0000313" key="1">
    <source>
        <dbReference type="EMBL" id="WMT03313.1"/>
    </source>
</evidence>
<name>A0ABY9PAA1_9GAMM</name>
<keyword evidence="2" id="KW-1185">Reference proteome</keyword>
<gene>
    <name evidence="1" type="ORF">RDV84_00210</name>
</gene>
<sequence>MSGARIEFTVDTVTPTLQRALRGLQGDSRDLLLNDIGEYLLRSTRERGKTQRSPRGAPWVPLSDEYKKYKTRKRPGVRMLVFDFHMQGDQLAYQVVGDNLFVGTNAVYGARHQFGDDGEGGIPARPWLGLSDDDEEEIALIVDDHLMGLFSVD</sequence>
<dbReference type="Pfam" id="PF05069">
    <property type="entry name" value="Phage_tail_S"/>
    <property type="match status" value="1"/>
</dbReference>